<dbReference type="SUPFAM" id="SSF52091">
    <property type="entry name" value="SpoIIaa-like"/>
    <property type="match status" value="1"/>
</dbReference>
<dbReference type="KEGG" id="asoc:CB4_03205"/>
<evidence type="ECO:0000313" key="2">
    <source>
        <dbReference type="Proteomes" id="UP000217696"/>
    </source>
</evidence>
<gene>
    <name evidence="1" type="ORF">CB4_03205</name>
</gene>
<dbReference type="InterPro" id="IPR038396">
    <property type="entry name" value="SpoIIAA-like_sf"/>
</dbReference>
<keyword evidence="2" id="KW-1185">Reference proteome</keyword>
<dbReference type="Pfam" id="PF11964">
    <property type="entry name" value="SpoIIAA-like"/>
    <property type="match status" value="1"/>
</dbReference>
<dbReference type="RefSeq" id="WP_096466724.1">
    <property type="nucleotide sequence ID" value="NZ_AP017312.1"/>
</dbReference>
<dbReference type="Proteomes" id="UP000217696">
    <property type="component" value="Chromosome"/>
</dbReference>
<accession>A0A0U5C972</accession>
<dbReference type="InterPro" id="IPR036513">
    <property type="entry name" value="STAS_dom_sf"/>
</dbReference>
<reference evidence="1 2" key="1">
    <citation type="submission" date="2015-12" db="EMBL/GenBank/DDBJ databases">
        <title>Genome sequence of Aneurinibacillus soli.</title>
        <authorList>
            <person name="Lee J.S."/>
            <person name="Lee K.C."/>
            <person name="Kim K.K."/>
            <person name="Lee B.W."/>
        </authorList>
    </citation>
    <scope>NUCLEOTIDE SEQUENCE [LARGE SCALE GENOMIC DNA]</scope>
    <source>
        <strain evidence="1 2">CB4</strain>
    </source>
</reference>
<proteinExistence type="predicted"/>
<name>A0A0U5C972_9BACL</name>
<dbReference type="EMBL" id="AP017312">
    <property type="protein sequence ID" value="BAU29027.1"/>
    <property type="molecule type" value="Genomic_DNA"/>
</dbReference>
<evidence type="ECO:0000313" key="1">
    <source>
        <dbReference type="EMBL" id="BAU29027.1"/>
    </source>
</evidence>
<organism evidence="1 2">
    <name type="scientific">Aneurinibacillus soli</name>
    <dbReference type="NCBI Taxonomy" id="1500254"/>
    <lineage>
        <taxon>Bacteria</taxon>
        <taxon>Bacillati</taxon>
        <taxon>Bacillota</taxon>
        <taxon>Bacilli</taxon>
        <taxon>Bacillales</taxon>
        <taxon>Paenibacillaceae</taxon>
        <taxon>Aneurinibacillus group</taxon>
        <taxon>Aneurinibacillus</taxon>
    </lineage>
</organism>
<dbReference type="Gene3D" id="3.40.50.10600">
    <property type="entry name" value="SpoIIaa-like domains"/>
    <property type="match status" value="1"/>
</dbReference>
<protein>
    <submittedName>
        <fullName evidence="1">Uncharacterized protein</fullName>
    </submittedName>
</protein>
<sequence length="119" mass="14283">MIKVMESRNDAVVAIEVSEKITRKDYKDIEQAFQEAVDRYGKIRMLVIVGEYTGFSWDSILGKIEFNKEFYRYYDKIAVVSDRKWMKPIIELEDHFIKADIKYFDPEQQNEAWAWITQE</sequence>
<dbReference type="AlphaFoldDB" id="A0A0U5C972"/>
<dbReference type="InterPro" id="IPR021866">
    <property type="entry name" value="SpoIIAA-like"/>
</dbReference>